<dbReference type="GO" id="GO:0008270">
    <property type="term" value="F:zinc ion binding"/>
    <property type="evidence" value="ECO:0007669"/>
    <property type="project" value="InterPro"/>
</dbReference>
<feature type="region of interest" description="Disordered" evidence="3">
    <location>
        <begin position="110"/>
        <end position="150"/>
    </location>
</feature>
<dbReference type="KEGG" id="pfy:PFICI_13498"/>
<feature type="compositionally biased region" description="Polar residues" evidence="3">
    <location>
        <begin position="120"/>
        <end position="138"/>
    </location>
</feature>
<dbReference type="InParanoid" id="W3WMM5"/>
<dbReference type="SMART" id="SM00066">
    <property type="entry name" value="GAL4"/>
    <property type="match status" value="1"/>
</dbReference>
<evidence type="ECO:0000256" key="3">
    <source>
        <dbReference type="SAM" id="MobiDB-lite"/>
    </source>
</evidence>
<dbReference type="Pfam" id="PF00172">
    <property type="entry name" value="Zn_clus"/>
    <property type="match status" value="1"/>
</dbReference>
<dbReference type="OMA" id="RSQSGCY"/>
<name>W3WMM5_PESFW</name>
<dbReference type="HOGENOM" id="CLU_019313_1_0_1"/>
<reference evidence="6" key="1">
    <citation type="journal article" date="2015" name="BMC Genomics">
        <title>Genomic and transcriptomic analysis of the endophytic fungus Pestalotiopsis fici reveals its lifestyle and high potential for synthesis of natural products.</title>
        <authorList>
            <person name="Wang X."/>
            <person name="Zhang X."/>
            <person name="Liu L."/>
            <person name="Xiang M."/>
            <person name="Wang W."/>
            <person name="Sun X."/>
            <person name="Che Y."/>
            <person name="Guo L."/>
            <person name="Liu G."/>
            <person name="Guo L."/>
            <person name="Wang C."/>
            <person name="Yin W.B."/>
            <person name="Stadler M."/>
            <person name="Zhang X."/>
            <person name="Liu X."/>
        </authorList>
    </citation>
    <scope>NUCLEOTIDE SEQUENCE [LARGE SCALE GENOMIC DNA]</scope>
    <source>
        <strain evidence="6">W106-1 / CGMCC3.15140</strain>
    </source>
</reference>
<evidence type="ECO:0000259" key="4">
    <source>
        <dbReference type="PROSITE" id="PS50048"/>
    </source>
</evidence>
<dbReference type="PROSITE" id="PS50048">
    <property type="entry name" value="ZN2_CY6_FUNGAL_2"/>
    <property type="match status" value="1"/>
</dbReference>
<protein>
    <recommendedName>
        <fullName evidence="4">Zn(2)-C6 fungal-type domain-containing protein</fullName>
    </recommendedName>
</protein>
<dbReference type="GO" id="GO:0000981">
    <property type="term" value="F:DNA-binding transcription factor activity, RNA polymerase II-specific"/>
    <property type="evidence" value="ECO:0007669"/>
    <property type="project" value="InterPro"/>
</dbReference>
<dbReference type="PROSITE" id="PS00463">
    <property type="entry name" value="ZN2_CY6_FUNGAL_1"/>
    <property type="match status" value="1"/>
</dbReference>
<feature type="compositionally biased region" description="Basic and acidic residues" evidence="3">
    <location>
        <begin position="71"/>
        <end position="91"/>
    </location>
</feature>
<dbReference type="GO" id="GO:0045944">
    <property type="term" value="P:positive regulation of transcription by RNA polymerase II"/>
    <property type="evidence" value="ECO:0007669"/>
    <property type="project" value="TreeGrafter"/>
</dbReference>
<sequence length="639" mass="71646">MPAPGKIRSTQGCWTCRLRRKKCDEQKPNCSICASLEITCLYSDKKPEWMDGGIREKKMSDHLKAMVKAKANERREKKWASEIEVDGHHSEASTATSNDAMLADSMADHTLDSNTDHEMGNSSGPSMYTPGTSATEGSPTAHPSPDDQMARPSLQVFEPVLAESDISGHVDVHIKPHAKKPCPDDESERELNFSMLYLDYVVPYMSPFYRPPLLQGGRGWLLVLLMRNKSLFHTALSLASYFFSVMVNKTMLGHEDCQQRNWSELQKQQRLSIESLQKSLQCLNSHGVANLFHESIRSLECIIQMISFDATIGNAANWNMHLDAACSLFEQIIQHHATDRDQPWQSILAGMDSQSMAIEFGNGQHPWSASQASFRFQTIHLIWTDILASTALNRTPLLEAYHQQLLVGDNPSLQAWDFFGCHNWVLLIISQIAGFQAWKKEMKRARTLSMVELVKKGSCIESRLRAGIAELDQVIMDVPFDPFDPSARAPDQPFLGSGFQTITDFGQQRSSVAQAIHTKIWAKAALTYDAVVVSGFQPGLPDIQNNVAETIELFRALPSPLCLRTMVWPFAVTGCLALPEQEDFFRSMVSNMDGMQVFGTVKEALRIMETVWEHRACMDADLWDITTCFNVLGHASLLV</sequence>
<dbReference type="SUPFAM" id="SSF57701">
    <property type="entry name" value="Zn2/Cys6 DNA-binding domain"/>
    <property type="match status" value="1"/>
</dbReference>
<dbReference type="AlphaFoldDB" id="W3WMM5"/>
<evidence type="ECO:0000313" key="5">
    <source>
        <dbReference type="EMBL" id="ETS75014.1"/>
    </source>
</evidence>
<dbReference type="InterPro" id="IPR021858">
    <property type="entry name" value="Fun_TF"/>
</dbReference>
<dbReference type="GO" id="GO:0005634">
    <property type="term" value="C:nucleus"/>
    <property type="evidence" value="ECO:0007669"/>
    <property type="project" value="UniProtKB-SubCell"/>
</dbReference>
<feature type="compositionally biased region" description="Basic and acidic residues" evidence="3">
    <location>
        <begin position="110"/>
        <end position="119"/>
    </location>
</feature>
<keyword evidence="6" id="KW-1185">Reference proteome</keyword>
<evidence type="ECO:0000313" key="6">
    <source>
        <dbReference type="Proteomes" id="UP000030651"/>
    </source>
</evidence>
<accession>W3WMM5</accession>
<dbReference type="GO" id="GO:0000976">
    <property type="term" value="F:transcription cis-regulatory region binding"/>
    <property type="evidence" value="ECO:0007669"/>
    <property type="project" value="TreeGrafter"/>
</dbReference>
<dbReference type="EMBL" id="KI912119">
    <property type="protein sequence ID" value="ETS75014.1"/>
    <property type="molecule type" value="Genomic_DNA"/>
</dbReference>
<dbReference type="CDD" id="cd00067">
    <property type="entry name" value="GAL4"/>
    <property type="match status" value="1"/>
</dbReference>
<dbReference type="Gene3D" id="4.10.240.10">
    <property type="entry name" value="Zn(2)-C6 fungal-type DNA-binding domain"/>
    <property type="match status" value="1"/>
</dbReference>
<dbReference type="GeneID" id="19278511"/>
<keyword evidence="2" id="KW-0539">Nucleus</keyword>
<dbReference type="InterPro" id="IPR036864">
    <property type="entry name" value="Zn2-C6_fun-type_DNA-bd_sf"/>
</dbReference>
<comment type="subcellular location">
    <subcellularLocation>
        <location evidence="1">Nucleus</location>
    </subcellularLocation>
</comment>
<gene>
    <name evidence="5" type="ORF">PFICI_13498</name>
</gene>
<dbReference type="PANTHER" id="PTHR37534:SF26">
    <property type="entry name" value="TRANSCRIPTION FACTOR, PUTATIVE-RELATED"/>
    <property type="match status" value="1"/>
</dbReference>
<dbReference type="Proteomes" id="UP000030651">
    <property type="component" value="Unassembled WGS sequence"/>
</dbReference>
<dbReference type="InterPro" id="IPR001138">
    <property type="entry name" value="Zn2Cys6_DnaBD"/>
</dbReference>
<dbReference type="Pfam" id="PF11951">
    <property type="entry name" value="Fungal_trans_2"/>
    <property type="match status" value="1"/>
</dbReference>
<dbReference type="eggNOG" id="ENOG502RX7Y">
    <property type="taxonomic scope" value="Eukaryota"/>
</dbReference>
<feature type="domain" description="Zn(2)-C6 fungal-type" evidence="4">
    <location>
        <begin position="12"/>
        <end position="42"/>
    </location>
</feature>
<dbReference type="OrthoDB" id="5213892at2759"/>
<evidence type="ECO:0000256" key="2">
    <source>
        <dbReference type="ARBA" id="ARBA00023242"/>
    </source>
</evidence>
<dbReference type="STRING" id="1229662.W3WMM5"/>
<proteinExistence type="predicted"/>
<evidence type="ECO:0000256" key="1">
    <source>
        <dbReference type="ARBA" id="ARBA00004123"/>
    </source>
</evidence>
<organism evidence="5 6">
    <name type="scientific">Pestalotiopsis fici (strain W106-1 / CGMCC3.15140)</name>
    <dbReference type="NCBI Taxonomy" id="1229662"/>
    <lineage>
        <taxon>Eukaryota</taxon>
        <taxon>Fungi</taxon>
        <taxon>Dikarya</taxon>
        <taxon>Ascomycota</taxon>
        <taxon>Pezizomycotina</taxon>
        <taxon>Sordariomycetes</taxon>
        <taxon>Xylariomycetidae</taxon>
        <taxon>Amphisphaeriales</taxon>
        <taxon>Sporocadaceae</taxon>
        <taxon>Pestalotiopsis</taxon>
    </lineage>
</organism>
<dbReference type="PANTHER" id="PTHR37534">
    <property type="entry name" value="TRANSCRIPTIONAL ACTIVATOR PROTEIN UGA3"/>
    <property type="match status" value="1"/>
</dbReference>
<feature type="region of interest" description="Disordered" evidence="3">
    <location>
        <begin position="71"/>
        <end position="98"/>
    </location>
</feature>
<dbReference type="RefSeq" id="XP_007840270.1">
    <property type="nucleotide sequence ID" value="XM_007842079.1"/>
</dbReference>